<comment type="subcellular location">
    <subcellularLocation>
        <location evidence="1">Nucleus</location>
    </subcellularLocation>
</comment>
<dbReference type="PROSITE" id="PS00463">
    <property type="entry name" value="ZN2_CY6_FUNGAL_1"/>
    <property type="match status" value="1"/>
</dbReference>
<keyword evidence="3" id="KW-0238">DNA-binding</keyword>
<gene>
    <name evidence="8" type="ORF">PISL3812_08312</name>
</gene>
<keyword evidence="5" id="KW-0539">Nucleus</keyword>
<proteinExistence type="predicted"/>
<evidence type="ECO:0000259" key="7">
    <source>
        <dbReference type="PROSITE" id="PS00463"/>
    </source>
</evidence>
<dbReference type="GO" id="GO:0005634">
    <property type="term" value="C:nucleus"/>
    <property type="evidence" value="ECO:0007669"/>
    <property type="project" value="UniProtKB-SubCell"/>
</dbReference>
<evidence type="ECO:0000256" key="6">
    <source>
        <dbReference type="SAM" id="MobiDB-lite"/>
    </source>
</evidence>
<keyword evidence="9" id="KW-1185">Reference proteome</keyword>
<evidence type="ECO:0000256" key="3">
    <source>
        <dbReference type="ARBA" id="ARBA00023125"/>
    </source>
</evidence>
<dbReference type="PANTHER" id="PTHR31845:SF37">
    <property type="entry name" value="TRANSCRIPTION FACTOR DOMAIN-CONTAINING PROTEIN"/>
    <property type="match status" value="1"/>
</dbReference>
<evidence type="ECO:0000313" key="8">
    <source>
        <dbReference type="EMBL" id="CRG91264.1"/>
    </source>
</evidence>
<accession>A0A0U1M6P0</accession>
<protein>
    <submittedName>
        <fullName evidence="8">Protein SOGA2</fullName>
    </submittedName>
</protein>
<dbReference type="InterPro" id="IPR051089">
    <property type="entry name" value="prtT"/>
</dbReference>
<dbReference type="GO" id="GO:0000976">
    <property type="term" value="F:transcription cis-regulatory region binding"/>
    <property type="evidence" value="ECO:0007669"/>
    <property type="project" value="TreeGrafter"/>
</dbReference>
<keyword evidence="2" id="KW-0805">Transcription regulation</keyword>
<evidence type="ECO:0000256" key="2">
    <source>
        <dbReference type="ARBA" id="ARBA00023015"/>
    </source>
</evidence>
<dbReference type="CDD" id="cd12148">
    <property type="entry name" value="fungal_TF_MHR"/>
    <property type="match status" value="1"/>
</dbReference>
<dbReference type="Proteomes" id="UP000054383">
    <property type="component" value="Unassembled WGS sequence"/>
</dbReference>
<organism evidence="8 9">
    <name type="scientific">Talaromyces islandicus</name>
    <name type="common">Penicillium islandicum</name>
    <dbReference type="NCBI Taxonomy" id="28573"/>
    <lineage>
        <taxon>Eukaryota</taxon>
        <taxon>Fungi</taxon>
        <taxon>Dikarya</taxon>
        <taxon>Ascomycota</taxon>
        <taxon>Pezizomycotina</taxon>
        <taxon>Eurotiomycetes</taxon>
        <taxon>Eurotiomycetidae</taxon>
        <taxon>Eurotiales</taxon>
        <taxon>Trichocomaceae</taxon>
        <taxon>Talaromyces</taxon>
        <taxon>Talaromyces sect. Islandici</taxon>
    </lineage>
</organism>
<dbReference type="OMA" id="TCIFNQA"/>
<dbReference type="InterPro" id="IPR036864">
    <property type="entry name" value="Zn2-C6_fun-type_DNA-bd_sf"/>
</dbReference>
<evidence type="ECO:0000313" key="9">
    <source>
        <dbReference type="Proteomes" id="UP000054383"/>
    </source>
</evidence>
<name>A0A0U1M6P0_TALIS</name>
<evidence type="ECO:0000256" key="5">
    <source>
        <dbReference type="ARBA" id="ARBA00023242"/>
    </source>
</evidence>
<sequence length="587" mass="66351">MLPSNDGRSATPLPKTCQNCADSKVRCVRNGDDICNRCNRLGKECVDRKARRRFHGFQKDMKIRALESKLDELMRTRQNESISHSPSSPGSVGGLSGDDLVDRRDVIDQGFLTMESAEALLSTFKTQMIPHFPFIVIYSHETAEYLRKEKPFLFLAILSAASFADMPLQRLLGNETKRFIASRMVLNGEVSFDLLQGLLVYLAWSHYFTRPYRFTQFMQLAISLIIELRLDKPPQAKSWKNNLQLKPDHGLKSQFASQPAWSLAEQRAIVGCYYIASTFMVLRQRQFNFSLTPYIENCCKTLYNAAESPYDKYIMHMIQLQRIAEKIDRLSMQHAIELGNPGSASELYVSALKADLEAFRAGFPVDLHKTQPLDMQFHATELFLYQLSLSTIDHHFHGQNPSNHTFKEELLFSALIAAESIVNTFNSLPLGAEIALSNTEWTQMGFAILITNKIITTASSLPGKGAAFSQRKFSWSSTLEHLRMRIQALSSGKLDRNGDRDAFYQFSQHISNFIEWFTRQNALADIPFVGQGMDQNSLPVATMATPELFIQTGVDDFFQFPEDEAFNAALDQILGASPSPCQGLLKL</sequence>
<dbReference type="SUPFAM" id="SSF57701">
    <property type="entry name" value="Zn2/Cys6 DNA-binding domain"/>
    <property type="match status" value="1"/>
</dbReference>
<evidence type="ECO:0000256" key="4">
    <source>
        <dbReference type="ARBA" id="ARBA00023163"/>
    </source>
</evidence>
<keyword evidence="4" id="KW-0804">Transcription</keyword>
<dbReference type="OrthoDB" id="5226580at2759"/>
<dbReference type="GO" id="GO:0008270">
    <property type="term" value="F:zinc ion binding"/>
    <property type="evidence" value="ECO:0007669"/>
    <property type="project" value="InterPro"/>
</dbReference>
<dbReference type="Gene3D" id="4.10.240.10">
    <property type="entry name" value="Zn(2)-C6 fungal-type DNA-binding domain"/>
    <property type="match status" value="1"/>
</dbReference>
<dbReference type="GO" id="GO:0000981">
    <property type="term" value="F:DNA-binding transcription factor activity, RNA polymerase II-specific"/>
    <property type="evidence" value="ECO:0007669"/>
    <property type="project" value="InterPro"/>
</dbReference>
<dbReference type="AlphaFoldDB" id="A0A0U1M6P0"/>
<evidence type="ECO:0000256" key="1">
    <source>
        <dbReference type="ARBA" id="ARBA00004123"/>
    </source>
</evidence>
<dbReference type="PANTHER" id="PTHR31845">
    <property type="entry name" value="FINGER DOMAIN PROTEIN, PUTATIVE-RELATED"/>
    <property type="match status" value="1"/>
</dbReference>
<feature type="region of interest" description="Disordered" evidence="6">
    <location>
        <begin position="77"/>
        <end position="99"/>
    </location>
</feature>
<feature type="domain" description="Zn(2)-C6 fungal-type" evidence="7">
    <location>
        <begin position="16"/>
        <end position="45"/>
    </location>
</feature>
<reference evidence="8 9" key="1">
    <citation type="submission" date="2015-04" db="EMBL/GenBank/DDBJ databases">
        <authorList>
            <person name="Syromyatnikov M.Y."/>
            <person name="Popov V.N."/>
        </authorList>
    </citation>
    <scope>NUCLEOTIDE SEQUENCE [LARGE SCALE GENOMIC DNA]</scope>
    <source>
        <strain evidence="8">WF-38-12</strain>
    </source>
</reference>
<dbReference type="InterPro" id="IPR001138">
    <property type="entry name" value="Zn2Cys6_DnaBD"/>
</dbReference>
<dbReference type="EMBL" id="CVMT01000009">
    <property type="protein sequence ID" value="CRG91264.1"/>
    <property type="molecule type" value="Genomic_DNA"/>
</dbReference>
<dbReference type="STRING" id="28573.A0A0U1M6P0"/>